<feature type="region of interest" description="Disordered" evidence="1">
    <location>
        <begin position="1"/>
        <end position="21"/>
    </location>
</feature>
<name>A0ABD3KAD6_EUCGL</name>
<organism evidence="2 3">
    <name type="scientific">Eucalyptus globulus</name>
    <name type="common">Tasmanian blue gum</name>
    <dbReference type="NCBI Taxonomy" id="34317"/>
    <lineage>
        <taxon>Eukaryota</taxon>
        <taxon>Viridiplantae</taxon>
        <taxon>Streptophyta</taxon>
        <taxon>Embryophyta</taxon>
        <taxon>Tracheophyta</taxon>
        <taxon>Spermatophyta</taxon>
        <taxon>Magnoliopsida</taxon>
        <taxon>eudicotyledons</taxon>
        <taxon>Gunneridae</taxon>
        <taxon>Pentapetalae</taxon>
        <taxon>rosids</taxon>
        <taxon>malvids</taxon>
        <taxon>Myrtales</taxon>
        <taxon>Myrtaceae</taxon>
        <taxon>Myrtoideae</taxon>
        <taxon>Eucalypteae</taxon>
        <taxon>Eucalyptus</taxon>
    </lineage>
</organism>
<dbReference type="PANTHER" id="PTHR33974:SF2">
    <property type="entry name" value="VASCULAR-RELATED UNKNOWN PROTEIN 1"/>
    <property type="match status" value="1"/>
</dbReference>
<evidence type="ECO:0000313" key="2">
    <source>
        <dbReference type="EMBL" id="KAL3736308.1"/>
    </source>
</evidence>
<feature type="region of interest" description="Disordered" evidence="1">
    <location>
        <begin position="135"/>
        <end position="154"/>
    </location>
</feature>
<dbReference type="PANTHER" id="PTHR33974">
    <property type="entry name" value="VASCULAR-RELATED UNKNOWN PROTEIN 1-RELATED"/>
    <property type="match status" value="1"/>
</dbReference>
<evidence type="ECO:0000256" key="1">
    <source>
        <dbReference type="SAM" id="MobiDB-lite"/>
    </source>
</evidence>
<evidence type="ECO:0000313" key="3">
    <source>
        <dbReference type="Proteomes" id="UP001634007"/>
    </source>
</evidence>
<keyword evidence="3" id="KW-1185">Reference proteome</keyword>
<accession>A0ABD3KAD6</accession>
<dbReference type="EMBL" id="JBJKBG010000006">
    <property type="protein sequence ID" value="KAL3736308.1"/>
    <property type="molecule type" value="Genomic_DNA"/>
</dbReference>
<gene>
    <name evidence="2" type="ORF">ACJRO7_025292</name>
</gene>
<reference evidence="2 3" key="1">
    <citation type="submission" date="2024-11" db="EMBL/GenBank/DDBJ databases">
        <title>Chromosome-level genome assembly of Eucalyptus globulus Labill. provides insights into its genome evolution.</title>
        <authorList>
            <person name="Li X."/>
        </authorList>
    </citation>
    <scope>NUCLEOTIDE SEQUENCE [LARGE SCALE GENOMIC DNA]</scope>
    <source>
        <strain evidence="2">CL2024</strain>
        <tissue evidence="2">Fresh tender leaves</tissue>
    </source>
</reference>
<proteinExistence type="predicted"/>
<comment type="caution">
    <text evidence="2">The sequence shown here is derived from an EMBL/GenBank/DDBJ whole genome shotgun (WGS) entry which is preliminary data.</text>
</comment>
<dbReference type="AlphaFoldDB" id="A0ABD3KAD6"/>
<dbReference type="InterPro" id="IPR039280">
    <property type="entry name" value="VUP"/>
</dbReference>
<sequence>MGESKVDRNDMSDSRTTDHAEESSWTMYLGDFSIDNKKKSLLISSDNNSSSLVSDAASSLVSDATSSMTRVFGDGTRMVSCKSISFKKESQDSIIQDALEDTASSLNYPKAKEGTLDGIHSRKDLDLIARDADRRAMKGSGPHSVPPSTYVGEA</sequence>
<protein>
    <submittedName>
        <fullName evidence="2">Uncharacterized protein</fullName>
    </submittedName>
</protein>
<dbReference type="Proteomes" id="UP001634007">
    <property type="component" value="Unassembled WGS sequence"/>
</dbReference>